<feature type="transmembrane region" description="Helical" evidence="2">
    <location>
        <begin position="83"/>
        <end position="106"/>
    </location>
</feature>
<gene>
    <name evidence="3" type="ORF">ACFSCS_06790</name>
</gene>
<accession>A0ABW4RUE3</accession>
<name>A0ABW4RUE3_9ACTN</name>
<comment type="caution">
    <text evidence="3">The sequence shown here is derived from an EMBL/GenBank/DDBJ whole genome shotgun (WGS) entry which is preliminary data.</text>
</comment>
<dbReference type="PANTHER" id="PTHR35335:SF1">
    <property type="entry name" value="UPF0716 PROTEIN FXSA"/>
    <property type="match status" value="1"/>
</dbReference>
<feature type="transmembrane region" description="Helical" evidence="2">
    <location>
        <begin position="41"/>
        <end position="62"/>
    </location>
</feature>
<evidence type="ECO:0000256" key="2">
    <source>
        <dbReference type="SAM" id="Phobius"/>
    </source>
</evidence>
<feature type="transmembrane region" description="Helical" evidence="2">
    <location>
        <begin position="15"/>
        <end position="35"/>
    </location>
</feature>
<sequence length="188" mass="20117">MSAAPAPGTRRRNQWALPVLVALLVALPLLELWLLLKVGNWIGALPTIAILVVEAAFGAWLMRREGSRAWTALKQTLGSGRMPAAELTDAALILVGGVLLMLPGFFTDLFGFIFLLPFTRPLARSVVGFFAARQVARTGVEMDLLRARSDPGATVPGQVVDEPAPGSRPEQRRDQDGGEPPAITGTVL</sequence>
<organism evidence="3 4">
    <name type="scientific">Luteococcus peritonei</name>
    <dbReference type="NCBI Taxonomy" id="88874"/>
    <lineage>
        <taxon>Bacteria</taxon>
        <taxon>Bacillati</taxon>
        <taxon>Actinomycetota</taxon>
        <taxon>Actinomycetes</taxon>
        <taxon>Propionibacteriales</taxon>
        <taxon>Propionibacteriaceae</taxon>
        <taxon>Luteococcus</taxon>
    </lineage>
</organism>
<dbReference type="Proteomes" id="UP001597326">
    <property type="component" value="Unassembled WGS sequence"/>
</dbReference>
<dbReference type="InterPro" id="IPR007313">
    <property type="entry name" value="FxsA"/>
</dbReference>
<protein>
    <submittedName>
        <fullName evidence="3">FxsA family protein</fullName>
    </submittedName>
</protein>
<feature type="region of interest" description="Disordered" evidence="1">
    <location>
        <begin position="147"/>
        <end position="188"/>
    </location>
</feature>
<evidence type="ECO:0000256" key="1">
    <source>
        <dbReference type="SAM" id="MobiDB-lite"/>
    </source>
</evidence>
<keyword evidence="2" id="KW-0472">Membrane</keyword>
<dbReference type="EMBL" id="JBHUFZ010000015">
    <property type="protein sequence ID" value="MFD1889896.1"/>
    <property type="molecule type" value="Genomic_DNA"/>
</dbReference>
<evidence type="ECO:0000313" key="4">
    <source>
        <dbReference type="Proteomes" id="UP001597326"/>
    </source>
</evidence>
<keyword evidence="2" id="KW-1133">Transmembrane helix</keyword>
<keyword evidence="4" id="KW-1185">Reference proteome</keyword>
<dbReference type="RefSeq" id="WP_343873531.1">
    <property type="nucleotide sequence ID" value="NZ_BAAAIX010000016.1"/>
</dbReference>
<proteinExistence type="predicted"/>
<dbReference type="NCBIfam" id="NF008528">
    <property type="entry name" value="PRK11463.1-2"/>
    <property type="match status" value="1"/>
</dbReference>
<dbReference type="Pfam" id="PF04186">
    <property type="entry name" value="FxsA"/>
    <property type="match status" value="1"/>
</dbReference>
<keyword evidence="2" id="KW-0812">Transmembrane</keyword>
<dbReference type="PANTHER" id="PTHR35335">
    <property type="entry name" value="UPF0716 PROTEIN FXSA"/>
    <property type="match status" value="1"/>
</dbReference>
<reference evidence="4" key="1">
    <citation type="journal article" date="2019" name="Int. J. Syst. Evol. Microbiol.">
        <title>The Global Catalogue of Microorganisms (GCM) 10K type strain sequencing project: providing services to taxonomists for standard genome sequencing and annotation.</title>
        <authorList>
            <consortium name="The Broad Institute Genomics Platform"/>
            <consortium name="The Broad Institute Genome Sequencing Center for Infectious Disease"/>
            <person name="Wu L."/>
            <person name="Ma J."/>
        </authorList>
    </citation>
    <scope>NUCLEOTIDE SEQUENCE [LARGE SCALE GENOMIC DNA]</scope>
    <source>
        <strain evidence="4">CAIM 431</strain>
    </source>
</reference>
<evidence type="ECO:0000313" key="3">
    <source>
        <dbReference type="EMBL" id="MFD1889896.1"/>
    </source>
</evidence>